<evidence type="ECO:0008006" key="3">
    <source>
        <dbReference type="Google" id="ProtNLM"/>
    </source>
</evidence>
<feature type="compositionally biased region" description="Low complexity" evidence="1">
    <location>
        <begin position="445"/>
        <end position="460"/>
    </location>
</feature>
<gene>
    <name evidence="2" type="ORF">BRAA02T08433Z</name>
</gene>
<organism evidence="2">
    <name type="scientific">Brassica campestris</name>
    <name type="common">Field mustard</name>
    <dbReference type="NCBI Taxonomy" id="3711"/>
    <lineage>
        <taxon>Eukaryota</taxon>
        <taxon>Viridiplantae</taxon>
        <taxon>Streptophyta</taxon>
        <taxon>Embryophyta</taxon>
        <taxon>Tracheophyta</taxon>
        <taxon>Spermatophyta</taxon>
        <taxon>Magnoliopsida</taxon>
        <taxon>eudicotyledons</taxon>
        <taxon>Gunneridae</taxon>
        <taxon>Pentapetalae</taxon>
        <taxon>rosids</taxon>
        <taxon>malvids</taxon>
        <taxon>Brassicales</taxon>
        <taxon>Brassicaceae</taxon>
        <taxon>Brassiceae</taxon>
        <taxon>Brassica</taxon>
    </lineage>
</organism>
<reference evidence="2" key="1">
    <citation type="submission" date="2018-11" db="EMBL/GenBank/DDBJ databases">
        <authorList>
            <consortium name="Genoscope - CEA"/>
            <person name="William W."/>
        </authorList>
    </citation>
    <scope>NUCLEOTIDE SEQUENCE</scope>
</reference>
<feature type="region of interest" description="Disordered" evidence="1">
    <location>
        <begin position="434"/>
        <end position="464"/>
    </location>
</feature>
<dbReference type="InterPro" id="IPR012866">
    <property type="entry name" value="DUF1644"/>
</dbReference>
<evidence type="ECO:0000256" key="1">
    <source>
        <dbReference type="SAM" id="MobiDB-lite"/>
    </source>
</evidence>
<dbReference type="InterPro" id="IPR035979">
    <property type="entry name" value="RBD_domain_sf"/>
</dbReference>
<protein>
    <recommendedName>
        <fullName evidence="3">BTB domain-containing protein</fullName>
    </recommendedName>
</protein>
<feature type="compositionally biased region" description="Low complexity" evidence="1">
    <location>
        <begin position="366"/>
        <end position="384"/>
    </location>
</feature>
<dbReference type="EMBL" id="LR031573">
    <property type="protein sequence ID" value="VDC91660.1"/>
    <property type="molecule type" value="Genomic_DNA"/>
</dbReference>
<sequence>MAFLSKFGNVLKQTTSKQLNANCSLSSPSLFQAIRCMSSSKLFIRGMEYGMNEDSLREAFRKYNDVVENEFKASSKLETITFSEMKHEEIEALVEFMYCVDGSISLESLKKHVCILRAMPKERKQRSVSHERFKGSSLYCESSRALKPSEKQVKEWEEARCPVCMEHPHNGILLVCSSYDNGCRPYMCDTSHRHSNCFDQYRKASKQTPTETEGVVAEVASEVTVVNPREGEAEAEQENGKPKLTCPLCRGNIKEWVVDESARCFMNAKRRSCSSETCEFSGTYSDLRKHARLLHPGVRPSEADPERQRSWRRLERQRDLGDLLSTLQSSFAGGEGRSNNDDEIMSFDDGGWLTVFFLIRVFRPESSGARSGSSSLSGTSRARSQTGTSRRDGENNNNPSSDEHESGTQRRRVRRRFYIDDDDDDDEEALKKVSIEKQNVRNNGSSDTSSPSSNPAVSMSEIRRDELILLVTDCKKIEEEGRTKKTKHEGV</sequence>
<dbReference type="Pfam" id="PF07800">
    <property type="entry name" value="DUF1644"/>
    <property type="match status" value="1"/>
</dbReference>
<dbReference type="PANTHER" id="PTHR31197">
    <property type="entry name" value="OS01G0612600 PROTEIN"/>
    <property type="match status" value="1"/>
</dbReference>
<dbReference type="GO" id="GO:0003676">
    <property type="term" value="F:nucleic acid binding"/>
    <property type="evidence" value="ECO:0007669"/>
    <property type="project" value="InterPro"/>
</dbReference>
<dbReference type="SUPFAM" id="SSF54928">
    <property type="entry name" value="RNA-binding domain, RBD"/>
    <property type="match status" value="1"/>
</dbReference>
<name>A0A3P6B165_BRACM</name>
<evidence type="ECO:0000313" key="2">
    <source>
        <dbReference type="EMBL" id="VDC91660.1"/>
    </source>
</evidence>
<feature type="region of interest" description="Disordered" evidence="1">
    <location>
        <begin position="366"/>
        <end position="419"/>
    </location>
</feature>
<dbReference type="PANTHER" id="PTHR31197:SF35">
    <property type="entry name" value="BTB DOMAIN-CONTAINING PROTEIN"/>
    <property type="match status" value="1"/>
</dbReference>
<proteinExistence type="predicted"/>
<dbReference type="AlphaFoldDB" id="A0A3P6B165"/>
<accession>A0A3P6B165</accession>